<feature type="transmembrane region" description="Helical" evidence="2">
    <location>
        <begin position="248"/>
        <end position="265"/>
    </location>
</feature>
<accession>A0A194WW12</accession>
<proteinExistence type="predicted"/>
<feature type="transmembrane region" description="Helical" evidence="2">
    <location>
        <begin position="132"/>
        <end position="152"/>
    </location>
</feature>
<evidence type="ECO:0000256" key="1">
    <source>
        <dbReference type="SAM" id="MobiDB-lite"/>
    </source>
</evidence>
<keyword evidence="4" id="KW-1185">Reference proteome</keyword>
<dbReference type="EMBL" id="KQ947425">
    <property type="protein sequence ID" value="KUJ12160.1"/>
    <property type="molecule type" value="Genomic_DNA"/>
</dbReference>
<feature type="transmembrane region" description="Helical" evidence="2">
    <location>
        <begin position="174"/>
        <end position="196"/>
    </location>
</feature>
<dbReference type="OrthoDB" id="5383650at2759"/>
<reference evidence="3 4" key="1">
    <citation type="submission" date="2015-10" db="EMBL/GenBank/DDBJ databases">
        <title>Full genome of DAOMC 229536 Phialocephala scopiformis, a fungal endophyte of spruce producing the potent anti-insectan compound rugulosin.</title>
        <authorList>
            <consortium name="DOE Joint Genome Institute"/>
            <person name="Walker A.K."/>
            <person name="Frasz S.L."/>
            <person name="Seifert K.A."/>
            <person name="Miller J.D."/>
            <person name="Mondo S.J."/>
            <person name="Labutti K."/>
            <person name="Lipzen A."/>
            <person name="Dockter R."/>
            <person name="Kennedy M."/>
            <person name="Grigoriev I.V."/>
            <person name="Spatafora J.W."/>
        </authorList>
    </citation>
    <scope>NUCLEOTIDE SEQUENCE [LARGE SCALE GENOMIC DNA]</scope>
    <source>
        <strain evidence="3 4">CBS 120377</strain>
    </source>
</reference>
<name>A0A194WW12_MOLSC</name>
<evidence type="ECO:0000256" key="2">
    <source>
        <dbReference type="SAM" id="Phobius"/>
    </source>
</evidence>
<dbReference type="InParanoid" id="A0A194WW12"/>
<sequence>MAYYSDPFIYLLFTIDPGLGCISFNALVAFIVTLAVLFAIVRRSKDWPEAIRLHVGLALLSLWLITHWIDSVISHVDRNVTAYAQIYTMFTHIIRICTDVLVITGLWRIIIRYDFLRPLKVDAFADNLFSGVLWTLATVHIALLVAATGLWLKNQNGDEDETERVARARSALEVTYITVQFCAMLVMSIYACSRATERQTGCAYYDEFGYMAHAAFALLLRSFCEIVIVGQLDRSHSDIYDPQRARDVMYGLCSIYLVLVVAFAVPEKGKEDPLVIKDHAAVEEIKRLIEERIAEVTDGGKNTAPTMSSVLNGIEENLRAQTVPADAQQEYFMKLNEIARLRKQFANWEPVYKGSNNANGQNEIIELVEKNDRKAAAEDNTQRTGVGRMMRSWQGKSNSESKPKKDVEEDEPRPQPGVWATTEDAV</sequence>
<dbReference type="Proteomes" id="UP000070700">
    <property type="component" value="Unassembled WGS sequence"/>
</dbReference>
<dbReference type="AlphaFoldDB" id="A0A194WW12"/>
<dbReference type="GeneID" id="28825469"/>
<feature type="region of interest" description="Disordered" evidence="1">
    <location>
        <begin position="373"/>
        <end position="426"/>
    </location>
</feature>
<protein>
    <submittedName>
        <fullName evidence="3">Uncharacterized protein</fullName>
    </submittedName>
</protein>
<gene>
    <name evidence="3" type="ORF">LY89DRAFT_688621</name>
</gene>
<keyword evidence="2" id="KW-0472">Membrane</keyword>
<dbReference type="RefSeq" id="XP_018066515.1">
    <property type="nucleotide sequence ID" value="XM_018215743.1"/>
</dbReference>
<evidence type="ECO:0000313" key="3">
    <source>
        <dbReference type="EMBL" id="KUJ12160.1"/>
    </source>
</evidence>
<evidence type="ECO:0000313" key="4">
    <source>
        <dbReference type="Proteomes" id="UP000070700"/>
    </source>
</evidence>
<feature type="transmembrane region" description="Helical" evidence="2">
    <location>
        <begin position="89"/>
        <end position="111"/>
    </location>
</feature>
<dbReference type="KEGG" id="psco:LY89DRAFT_688621"/>
<feature type="transmembrane region" description="Helical" evidence="2">
    <location>
        <begin position="53"/>
        <end position="69"/>
    </location>
</feature>
<keyword evidence="2" id="KW-0812">Transmembrane</keyword>
<organism evidence="3 4">
    <name type="scientific">Mollisia scopiformis</name>
    <name type="common">Conifer needle endophyte fungus</name>
    <name type="synonym">Phialocephala scopiformis</name>
    <dbReference type="NCBI Taxonomy" id="149040"/>
    <lineage>
        <taxon>Eukaryota</taxon>
        <taxon>Fungi</taxon>
        <taxon>Dikarya</taxon>
        <taxon>Ascomycota</taxon>
        <taxon>Pezizomycotina</taxon>
        <taxon>Leotiomycetes</taxon>
        <taxon>Helotiales</taxon>
        <taxon>Mollisiaceae</taxon>
        <taxon>Mollisia</taxon>
    </lineage>
</organism>
<keyword evidence="2" id="KW-1133">Transmembrane helix</keyword>
<feature type="transmembrane region" description="Helical" evidence="2">
    <location>
        <begin position="22"/>
        <end position="41"/>
    </location>
</feature>